<dbReference type="Pfam" id="PF04410">
    <property type="entry name" value="Gar1"/>
    <property type="match status" value="1"/>
</dbReference>
<dbReference type="GO" id="GO:0003723">
    <property type="term" value="F:RNA binding"/>
    <property type="evidence" value="ECO:0007669"/>
    <property type="project" value="UniProtKB-KW"/>
</dbReference>
<evidence type="ECO:0000256" key="6">
    <source>
        <dbReference type="ARBA" id="ARBA00022553"/>
    </source>
</evidence>
<evidence type="ECO:0000256" key="8">
    <source>
        <dbReference type="ARBA" id="ARBA00023242"/>
    </source>
</evidence>
<dbReference type="InterPro" id="IPR007504">
    <property type="entry name" value="H/ACA_rnp_Gar1/Naf1"/>
</dbReference>
<dbReference type="SUPFAM" id="SSF50447">
    <property type="entry name" value="Translation proteins"/>
    <property type="match status" value="1"/>
</dbReference>
<feature type="region of interest" description="Disordered" evidence="10">
    <location>
        <begin position="43"/>
        <end position="91"/>
    </location>
</feature>
<dbReference type="PANTHER" id="PTHR31633">
    <property type="entry name" value="H/ACA RIBONUCLEOPROTEIN COMPLEX NON-CORE SUBUNIT NAF1"/>
    <property type="match status" value="1"/>
</dbReference>
<evidence type="ECO:0000256" key="9">
    <source>
        <dbReference type="ARBA" id="ARBA00076743"/>
    </source>
</evidence>
<feature type="compositionally biased region" description="Acidic residues" evidence="10">
    <location>
        <begin position="160"/>
        <end position="170"/>
    </location>
</feature>
<evidence type="ECO:0000256" key="1">
    <source>
        <dbReference type="ARBA" id="ARBA00004123"/>
    </source>
</evidence>
<proteinExistence type="inferred from homology"/>
<dbReference type="InterPro" id="IPR040309">
    <property type="entry name" value="Naf1"/>
</dbReference>
<keyword evidence="5" id="KW-0698">rRNA processing</keyword>
<dbReference type="GO" id="GO:0001522">
    <property type="term" value="P:pseudouridine synthesis"/>
    <property type="evidence" value="ECO:0007669"/>
    <property type="project" value="InterPro"/>
</dbReference>
<evidence type="ECO:0000313" key="11">
    <source>
        <dbReference type="EMBL" id="KAG2175417.1"/>
    </source>
</evidence>
<evidence type="ECO:0000256" key="7">
    <source>
        <dbReference type="ARBA" id="ARBA00022884"/>
    </source>
</evidence>
<keyword evidence="7" id="KW-0694">RNA-binding</keyword>
<feature type="region of interest" description="Disordered" evidence="10">
    <location>
        <begin position="372"/>
        <end position="413"/>
    </location>
</feature>
<feature type="region of interest" description="Disordered" evidence="10">
    <location>
        <begin position="150"/>
        <end position="207"/>
    </location>
</feature>
<dbReference type="PANTHER" id="PTHR31633:SF1">
    <property type="entry name" value="H_ACA RIBONUCLEOPROTEIN COMPLEX NON-CORE SUBUNIT NAF1"/>
    <property type="match status" value="1"/>
</dbReference>
<evidence type="ECO:0000256" key="10">
    <source>
        <dbReference type="SAM" id="MobiDB-lite"/>
    </source>
</evidence>
<feature type="compositionally biased region" description="Polar residues" evidence="10">
    <location>
        <begin position="43"/>
        <end position="53"/>
    </location>
</feature>
<protein>
    <recommendedName>
        <fullName evidence="3">H/ACA ribonucleoprotein complex non-core subunit NAF1</fullName>
    </recommendedName>
    <alternativeName>
        <fullName evidence="9">Nuclear assembly factor 1</fullName>
    </alternativeName>
</protein>
<name>A0A8H7UBF8_MORIS</name>
<evidence type="ECO:0000313" key="12">
    <source>
        <dbReference type="Proteomes" id="UP000654370"/>
    </source>
</evidence>
<dbReference type="GO" id="GO:0005634">
    <property type="term" value="C:nucleus"/>
    <property type="evidence" value="ECO:0007669"/>
    <property type="project" value="UniProtKB-SubCell"/>
</dbReference>
<comment type="subcellular location">
    <subcellularLocation>
        <location evidence="1">Nucleus</location>
    </subcellularLocation>
</comment>
<dbReference type="OrthoDB" id="21550at2759"/>
<dbReference type="GO" id="GO:0000493">
    <property type="term" value="P:box H/ACA snoRNP assembly"/>
    <property type="evidence" value="ECO:0007669"/>
    <property type="project" value="InterPro"/>
</dbReference>
<keyword evidence="4" id="KW-0690">Ribosome biogenesis</keyword>
<feature type="compositionally biased region" description="Basic residues" evidence="10">
    <location>
        <begin position="385"/>
        <end position="395"/>
    </location>
</feature>
<reference evidence="11" key="1">
    <citation type="submission" date="2020-12" db="EMBL/GenBank/DDBJ databases">
        <title>Metabolic potential, ecology and presence of endohyphal bacteria is reflected in genomic diversity of Mucoromycotina.</title>
        <authorList>
            <person name="Muszewska A."/>
            <person name="Okrasinska A."/>
            <person name="Steczkiewicz K."/>
            <person name="Drgas O."/>
            <person name="Orlowska M."/>
            <person name="Perlinska-Lenart U."/>
            <person name="Aleksandrzak-Piekarczyk T."/>
            <person name="Szatraj K."/>
            <person name="Zielenkiewicz U."/>
            <person name="Pilsyk S."/>
            <person name="Malc E."/>
            <person name="Mieczkowski P."/>
            <person name="Kruszewska J.S."/>
            <person name="Biernat P."/>
            <person name="Pawlowska J."/>
        </authorList>
    </citation>
    <scope>NUCLEOTIDE SEQUENCE</scope>
    <source>
        <strain evidence="11">WA0000067209</strain>
    </source>
</reference>
<dbReference type="Gene3D" id="2.40.10.230">
    <property type="entry name" value="Probable tRNA pseudouridine synthase domain"/>
    <property type="match status" value="1"/>
</dbReference>
<feature type="region of interest" description="Disordered" evidence="10">
    <location>
        <begin position="427"/>
        <end position="492"/>
    </location>
</feature>
<dbReference type="InterPro" id="IPR009000">
    <property type="entry name" value="Transl_B-barrel_sf"/>
</dbReference>
<dbReference type="Proteomes" id="UP000654370">
    <property type="component" value="Unassembled WGS sequence"/>
</dbReference>
<dbReference type="EMBL" id="JAEPQZ010000011">
    <property type="protein sequence ID" value="KAG2175417.1"/>
    <property type="molecule type" value="Genomic_DNA"/>
</dbReference>
<evidence type="ECO:0000256" key="2">
    <source>
        <dbReference type="ARBA" id="ARBA00009801"/>
    </source>
</evidence>
<feature type="compositionally biased region" description="Low complexity" evidence="10">
    <location>
        <begin position="448"/>
        <end position="463"/>
    </location>
</feature>
<evidence type="ECO:0000256" key="3">
    <source>
        <dbReference type="ARBA" id="ARBA00021438"/>
    </source>
</evidence>
<comment type="caution">
    <text evidence="11">The sequence shown here is derived from an EMBL/GenBank/DDBJ whole genome shotgun (WGS) entry which is preliminary data.</text>
</comment>
<organism evidence="11 12">
    <name type="scientific">Mortierella isabellina</name>
    <name type="common">Filamentous fungus</name>
    <name type="synonym">Umbelopsis isabellina</name>
    <dbReference type="NCBI Taxonomy" id="91625"/>
    <lineage>
        <taxon>Eukaryota</taxon>
        <taxon>Fungi</taxon>
        <taxon>Fungi incertae sedis</taxon>
        <taxon>Mucoromycota</taxon>
        <taxon>Mucoromycotina</taxon>
        <taxon>Umbelopsidomycetes</taxon>
        <taxon>Umbelopsidales</taxon>
        <taxon>Umbelopsidaceae</taxon>
        <taxon>Umbelopsis</taxon>
    </lineage>
</organism>
<feature type="compositionally biased region" description="Acidic residues" evidence="10">
    <location>
        <begin position="183"/>
        <end position="200"/>
    </location>
</feature>
<dbReference type="GO" id="GO:0006364">
    <property type="term" value="P:rRNA processing"/>
    <property type="evidence" value="ECO:0007669"/>
    <property type="project" value="UniProtKB-KW"/>
</dbReference>
<dbReference type="AlphaFoldDB" id="A0A8H7UBF8"/>
<keyword evidence="12" id="KW-1185">Reference proteome</keyword>
<dbReference type="GO" id="GO:0005732">
    <property type="term" value="C:sno(s)RNA-containing ribonucleoprotein complex"/>
    <property type="evidence" value="ECO:0007669"/>
    <property type="project" value="InterPro"/>
</dbReference>
<evidence type="ECO:0000256" key="4">
    <source>
        <dbReference type="ARBA" id="ARBA00022517"/>
    </source>
</evidence>
<dbReference type="InterPro" id="IPR038664">
    <property type="entry name" value="Gar1/Naf1_Cbf5-bd_sf"/>
</dbReference>
<dbReference type="FunFam" id="2.40.10.230:FF:000002">
    <property type="entry name" value="H/ACA ribonucleoprotein complex non-core subunit NAF1"/>
    <property type="match status" value="1"/>
</dbReference>
<evidence type="ECO:0000256" key="5">
    <source>
        <dbReference type="ARBA" id="ARBA00022552"/>
    </source>
</evidence>
<gene>
    <name evidence="11" type="ORF">INT43_001064</name>
</gene>
<feature type="compositionally biased region" description="Pro residues" evidence="10">
    <location>
        <begin position="478"/>
        <end position="492"/>
    </location>
</feature>
<keyword evidence="6" id="KW-0597">Phosphoprotein</keyword>
<comment type="similarity">
    <text evidence="2">Belongs to the NAF1 family.</text>
</comment>
<sequence length="492" mass="53672">METILASSKEDNNEQMIIQQHDTVVNDCVKKDMCSVTCSVSAPLNEDQPSINQDHPDVPSLNQDQPDEPSIKQDQPEAAVTSEAEPMQTEITTVEVTETTVEAMETEQNETSIVIESGDQTPLQAASTAQAIDMAESNIDAAIATSINAPENAQNGYESSDLESSDEEDEIAGKAVTGQSESSDSDSDSDDSNDESDADMDLPTKSMSLAEREKALIDISWMDDEEGTIKDTGPLRTKNEIENIVVQRPTVTIKPEAKLIEIGTVYAVVENTVVVQGHVSGDEQVLDSGSLFVFEDREILGEIFETFGPVARPLYSVRFNDASEIDMERTKQGAKVYNVPELSTFLLTRVLKMQKGSDASNLYDEEVDEKDMAFSDDEAENEHNRKLKKKRNNKKRPADSPPGPPAAPAQQADWDDLDGYNVLKRPALASAPARQPHPLPPRPTFSMPPAGQPQQNAQQTSQGKSAAVHTFSQLFAAGPPPLHPPPQYPPQP</sequence>
<accession>A0A8H7UBF8</accession>
<keyword evidence="8" id="KW-0539">Nucleus</keyword>